<dbReference type="OrthoDB" id="3145912at2759"/>
<sequence>MISVSASLPPELERHIFELTVLLHPVTGPKLILVAQRVYEWLLPFLYRQIDLIQETHVHTFLSAMASDRQSLLLGVHDMVFPNTPTTRQHRVALYTGLRFCRNLSGLALAAFASSEILDHQTLASINLRRFTASLYPYLRTGIDQGLLLSAFQHLTHLHCLMDTGDNTDALRRFIVQLPALTHLALTWFTEPGYAERLAGELPRLRVFILAVTAAEFRGISAESPVFDRATFPELRDQRIVVSVFRQWYEGSLSNASVTGEKNLWDLAEDFIEAKAAGSVPASELWARP</sequence>
<dbReference type="EMBL" id="JACAZF010000018">
    <property type="protein sequence ID" value="KAF7288880.1"/>
    <property type="molecule type" value="Genomic_DNA"/>
</dbReference>
<accession>A0A8H6S080</accession>
<organism evidence="1 2">
    <name type="scientific">Mycena indigotica</name>
    <dbReference type="NCBI Taxonomy" id="2126181"/>
    <lineage>
        <taxon>Eukaryota</taxon>
        <taxon>Fungi</taxon>
        <taxon>Dikarya</taxon>
        <taxon>Basidiomycota</taxon>
        <taxon>Agaricomycotina</taxon>
        <taxon>Agaricomycetes</taxon>
        <taxon>Agaricomycetidae</taxon>
        <taxon>Agaricales</taxon>
        <taxon>Marasmiineae</taxon>
        <taxon>Mycenaceae</taxon>
        <taxon>Mycena</taxon>
    </lineage>
</organism>
<protein>
    <submittedName>
        <fullName evidence="1">Uncharacterized protein</fullName>
    </submittedName>
</protein>
<name>A0A8H6S080_9AGAR</name>
<keyword evidence="2" id="KW-1185">Reference proteome</keyword>
<evidence type="ECO:0000313" key="1">
    <source>
        <dbReference type="EMBL" id="KAF7288880.1"/>
    </source>
</evidence>
<proteinExistence type="predicted"/>
<dbReference type="Proteomes" id="UP000636479">
    <property type="component" value="Unassembled WGS sequence"/>
</dbReference>
<gene>
    <name evidence="1" type="ORF">MIND_01403900</name>
</gene>
<dbReference type="GeneID" id="59352956"/>
<dbReference type="RefSeq" id="XP_037213032.1">
    <property type="nucleotide sequence ID" value="XM_037370440.1"/>
</dbReference>
<evidence type="ECO:0000313" key="2">
    <source>
        <dbReference type="Proteomes" id="UP000636479"/>
    </source>
</evidence>
<comment type="caution">
    <text evidence="1">The sequence shown here is derived from an EMBL/GenBank/DDBJ whole genome shotgun (WGS) entry which is preliminary data.</text>
</comment>
<reference evidence="1" key="1">
    <citation type="submission" date="2020-05" db="EMBL/GenBank/DDBJ databases">
        <title>Mycena genomes resolve the evolution of fungal bioluminescence.</title>
        <authorList>
            <person name="Tsai I.J."/>
        </authorList>
    </citation>
    <scope>NUCLEOTIDE SEQUENCE</scope>
    <source>
        <strain evidence="1">171206Taipei</strain>
    </source>
</reference>
<dbReference type="AlphaFoldDB" id="A0A8H6S080"/>